<dbReference type="AlphaFoldDB" id="A0AB39HJ06"/>
<sequence>MIKKEEEQPLVKSFTIKPEFKKVNEDYYAYVTTNISGGEKADIFVIADGMGGHDDGEAASLFAVQQILAWWKAFCWEHHSLETFFQCAQEQLKEQFHLINDRLISIGDIENKKIGTTLIVFIMVQNKYIIVHVGDSAVYQYKAAIKIQEVNEDTIDLLEFQSLHKLTIDHVKQVKQKNGALSSNMLTQCIGVQGEVNPFIKTGDYLDGDRFLLATDGVMKVLSQNEMTQILKENNSIDEKIKVLYEHFNKQSIQDDVTAVLIFG</sequence>
<dbReference type="PROSITE" id="PS51746">
    <property type="entry name" value="PPM_2"/>
    <property type="match status" value="1"/>
</dbReference>
<dbReference type="SUPFAM" id="SSF81606">
    <property type="entry name" value="PP2C-like"/>
    <property type="match status" value="1"/>
</dbReference>
<organism evidence="2">
    <name type="scientific">Ornithinibacillus sp. 4-3</name>
    <dbReference type="NCBI Taxonomy" id="3231488"/>
    <lineage>
        <taxon>Bacteria</taxon>
        <taxon>Bacillati</taxon>
        <taxon>Bacillota</taxon>
        <taxon>Bacilli</taxon>
        <taxon>Bacillales</taxon>
        <taxon>Bacillaceae</taxon>
        <taxon>Ornithinibacillus</taxon>
    </lineage>
</organism>
<dbReference type="InterPro" id="IPR001932">
    <property type="entry name" value="PPM-type_phosphatase-like_dom"/>
</dbReference>
<keyword evidence="2" id="KW-0378">Hydrolase</keyword>
<dbReference type="RefSeq" id="WP_368652972.1">
    <property type="nucleotide sequence ID" value="NZ_CP162599.1"/>
</dbReference>
<dbReference type="Pfam" id="PF13672">
    <property type="entry name" value="PP2C_2"/>
    <property type="match status" value="1"/>
</dbReference>
<dbReference type="InterPro" id="IPR036457">
    <property type="entry name" value="PPM-type-like_dom_sf"/>
</dbReference>
<evidence type="ECO:0000313" key="2">
    <source>
        <dbReference type="EMBL" id="XDK32251.1"/>
    </source>
</evidence>
<dbReference type="SMART" id="SM00332">
    <property type="entry name" value="PP2Cc"/>
    <property type="match status" value="1"/>
</dbReference>
<evidence type="ECO:0000259" key="1">
    <source>
        <dbReference type="PROSITE" id="PS51746"/>
    </source>
</evidence>
<gene>
    <name evidence="2" type="ORF">AB4Y30_14700</name>
</gene>
<dbReference type="Gene3D" id="3.60.40.10">
    <property type="entry name" value="PPM-type phosphatase domain"/>
    <property type="match status" value="1"/>
</dbReference>
<proteinExistence type="predicted"/>
<dbReference type="CDD" id="cd00143">
    <property type="entry name" value="PP2Cc"/>
    <property type="match status" value="1"/>
</dbReference>
<dbReference type="GO" id="GO:0004722">
    <property type="term" value="F:protein serine/threonine phosphatase activity"/>
    <property type="evidence" value="ECO:0007669"/>
    <property type="project" value="UniProtKB-EC"/>
</dbReference>
<dbReference type="SMART" id="SM00331">
    <property type="entry name" value="PP2C_SIG"/>
    <property type="match status" value="1"/>
</dbReference>
<accession>A0AB39HJ06</accession>
<name>A0AB39HJ06_9BACI</name>
<dbReference type="EMBL" id="CP162599">
    <property type="protein sequence ID" value="XDK32251.1"/>
    <property type="molecule type" value="Genomic_DNA"/>
</dbReference>
<dbReference type="EC" id="3.1.3.16" evidence="2"/>
<feature type="domain" description="PPM-type phosphatase" evidence="1">
    <location>
        <begin position="10"/>
        <end position="264"/>
    </location>
</feature>
<protein>
    <submittedName>
        <fullName evidence="2">PP2C family serine/threonine-protein phosphatase</fullName>
        <ecNumber evidence="2">3.1.3.16</ecNumber>
    </submittedName>
</protein>
<reference evidence="2" key="1">
    <citation type="submission" date="2024-07" db="EMBL/GenBank/DDBJ databases">
        <title>Halotolerant mesophilic bacterium Ornithinibacillus sp. 4-3, sp. nov., isolated from soil.</title>
        <authorList>
            <person name="Sidarenka A.V."/>
            <person name="Guliayeva D.E."/>
            <person name="Leanovich S.I."/>
            <person name="Hileuskaya K.S."/>
            <person name="Akhremchuk A.E."/>
            <person name="Sikolenko M.A."/>
            <person name="Valentovich L.N."/>
        </authorList>
    </citation>
    <scope>NUCLEOTIDE SEQUENCE</scope>
    <source>
        <strain evidence="2">4-3</strain>
    </source>
</reference>